<sequence>MGKNSAAASSKREQAQAMVANQQKKAKRTRLITISVAAAAALAIAVPTAVVLTGEANQRAALSAAAEQPIDGVQVYGDLTSNHVEEDVDYPQRPGVGGDHYPVWANCGVYNKEITETHAVHSLEHGAVWITYRSDISAEEKAALEDLVGDRTYLLLSPFDDQEEPIKLSAWGVQLAVDTASDPRIATFITKYRQGEQTPEPGAACTGGLDG</sequence>
<keyword evidence="1" id="KW-0812">Transmembrane</keyword>
<keyword evidence="3" id="KW-1185">Reference proteome</keyword>
<gene>
    <name evidence="2" type="ORF">GCM10023081_42490</name>
</gene>
<dbReference type="Proteomes" id="UP001500752">
    <property type="component" value="Unassembled WGS sequence"/>
</dbReference>
<evidence type="ECO:0000256" key="1">
    <source>
        <dbReference type="SAM" id="Phobius"/>
    </source>
</evidence>
<accession>A0ABP7DD54</accession>
<dbReference type="InterPro" id="IPR021454">
    <property type="entry name" value="DUF3105"/>
</dbReference>
<comment type="caution">
    <text evidence="2">The sequence shown here is derived from an EMBL/GenBank/DDBJ whole genome shotgun (WGS) entry which is preliminary data.</text>
</comment>
<evidence type="ECO:0000313" key="3">
    <source>
        <dbReference type="Proteomes" id="UP001500752"/>
    </source>
</evidence>
<keyword evidence="1" id="KW-1133">Transmembrane helix</keyword>
<dbReference type="RefSeq" id="WP_345154068.1">
    <property type="nucleotide sequence ID" value="NZ_BAABEO010000034.1"/>
</dbReference>
<protein>
    <submittedName>
        <fullName evidence="2">DUF3105 domain-containing protein</fullName>
    </submittedName>
</protein>
<evidence type="ECO:0000313" key="2">
    <source>
        <dbReference type="EMBL" id="GAA3701556.1"/>
    </source>
</evidence>
<dbReference type="EMBL" id="BAABEO010000034">
    <property type="protein sequence ID" value="GAA3701556.1"/>
    <property type="molecule type" value="Genomic_DNA"/>
</dbReference>
<keyword evidence="1" id="KW-0472">Membrane</keyword>
<name>A0ABP7DD54_9MICC</name>
<organism evidence="2 3">
    <name type="scientific">Arthrobacter ginkgonis</name>
    <dbReference type="NCBI Taxonomy" id="1630594"/>
    <lineage>
        <taxon>Bacteria</taxon>
        <taxon>Bacillati</taxon>
        <taxon>Actinomycetota</taxon>
        <taxon>Actinomycetes</taxon>
        <taxon>Micrococcales</taxon>
        <taxon>Micrococcaceae</taxon>
        <taxon>Arthrobacter</taxon>
    </lineage>
</organism>
<dbReference type="Pfam" id="PF11303">
    <property type="entry name" value="DUF3105"/>
    <property type="match status" value="1"/>
</dbReference>
<proteinExistence type="predicted"/>
<reference evidence="3" key="1">
    <citation type="journal article" date="2019" name="Int. J. Syst. Evol. Microbiol.">
        <title>The Global Catalogue of Microorganisms (GCM) 10K type strain sequencing project: providing services to taxonomists for standard genome sequencing and annotation.</title>
        <authorList>
            <consortium name="The Broad Institute Genomics Platform"/>
            <consortium name="The Broad Institute Genome Sequencing Center for Infectious Disease"/>
            <person name="Wu L."/>
            <person name="Ma J."/>
        </authorList>
    </citation>
    <scope>NUCLEOTIDE SEQUENCE [LARGE SCALE GENOMIC DNA]</scope>
    <source>
        <strain evidence="3">JCM 30742</strain>
    </source>
</reference>
<feature type="transmembrane region" description="Helical" evidence="1">
    <location>
        <begin position="31"/>
        <end position="52"/>
    </location>
</feature>